<dbReference type="GO" id="GO:0005840">
    <property type="term" value="C:ribosome"/>
    <property type="evidence" value="ECO:0007669"/>
    <property type="project" value="UniProtKB-KW"/>
</dbReference>
<dbReference type="InterPro" id="IPR012340">
    <property type="entry name" value="NA-bd_OB-fold"/>
</dbReference>
<evidence type="ECO:0000313" key="5">
    <source>
        <dbReference type="EMBL" id="TGJ77955.1"/>
    </source>
</evidence>
<dbReference type="PANTHER" id="PTHR10724:SF7">
    <property type="entry name" value="SMALL RIBOSOMAL SUBUNIT PROTEIN BS1C"/>
    <property type="match status" value="1"/>
</dbReference>
<organism evidence="5 6">
    <name type="scientific">Caproiciproducens galactitolivorans</name>
    <dbReference type="NCBI Taxonomy" id="642589"/>
    <lineage>
        <taxon>Bacteria</taxon>
        <taxon>Bacillati</taxon>
        <taxon>Bacillota</taxon>
        <taxon>Clostridia</taxon>
        <taxon>Eubacteriales</taxon>
        <taxon>Acutalibacteraceae</taxon>
        <taxon>Caproiciproducens</taxon>
    </lineage>
</organism>
<comment type="similarity">
    <text evidence="1">Belongs to the bacterial ribosomal protein bS1 family.</text>
</comment>
<evidence type="ECO:0000313" key="6">
    <source>
        <dbReference type="Proteomes" id="UP000297714"/>
    </source>
</evidence>
<dbReference type="GO" id="GO:0003729">
    <property type="term" value="F:mRNA binding"/>
    <property type="evidence" value="ECO:0007669"/>
    <property type="project" value="TreeGrafter"/>
</dbReference>
<proteinExistence type="inferred from homology"/>
<dbReference type="GO" id="GO:1990904">
    <property type="term" value="C:ribonucleoprotein complex"/>
    <property type="evidence" value="ECO:0007669"/>
    <property type="project" value="UniProtKB-KW"/>
</dbReference>
<feature type="domain" description="S1 motif" evidence="4">
    <location>
        <begin position="126"/>
        <end position="193"/>
    </location>
</feature>
<dbReference type="PROSITE" id="PS50126">
    <property type="entry name" value="S1"/>
    <property type="match status" value="2"/>
</dbReference>
<sequence>MFDYYPEGWINDTPENRAALQNISALNDACRDGQILEGRALICDSSHNLLVDLGCMKGIIPHDEGALGIREGTVRDIAIISRVNRPVCFMITSFQKDSEGHLTALLSRRAAQEKCMEEYVKKLTPGDIINARITHLESFGAFADIGCGIIALLPIDAISVSRIDHPRERFTVGMDVKVIIKSIENGRITLSHKELLGTWAENVAMFKAGETVAGIVRSVEPYGIFVELSPNLAGLAETKEDVVPGQQASVYIKSIISSRMKVKLVIIDTFDYSYRPAAPRYFYSGNRIDRFVYSPPDSEKEIVTEFASK</sequence>
<dbReference type="Proteomes" id="UP000297714">
    <property type="component" value="Unassembled WGS sequence"/>
</dbReference>
<dbReference type="AlphaFoldDB" id="A0A4Z0YF61"/>
<evidence type="ECO:0000256" key="3">
    <source>
        <dbReference type="ARBA" id="ARBA00023274"/>
    </source>
</evidence>
<accession>A0A4Z0YF61</accession>
<reference evidence="5 6" key="1">
    <citation type="submission" date="2019-04" db="EMBL/GenBank/DDBJ databases">
        <authorList>
            <person name="Poehlein A."/>
            <person name="Bengelsdorf F.R."/>
            <person name="Duerre P."/>
            <person name="Daniel R."/>
        </authorList>
    </citation>
    <scope>NUCLEOTIDE SEQUENCE [LARGE SCALE GENOMIC DNA]</scope>
    <source>
        <strain evidence="5 6">BS-1</strain>
    </source>
</reference>
<feature type="domain" description="S1 motif" evidence="4">
    <location>
        <begin position="209"/>
        <end position="240"/>
    </location>
</feature>
<protein>
    <submittedName>
        <fullName evidence="5">30S ribosomal protein S1</fullName>
    </submittedName>
</protein>
<gene>
    <name evidence="5" type="primary">rpsA_1</name>
    <name evidence="5" type="ORF">CAGA_03650</name>
</gene>
<keyword evidence="6" id="KW-1185">Reference proteome</keyword>
<dbReference type="Pfam" id="PF00575">
    <property type="entry name" value="S1"/>
    <property type="match status" value="1"/>
</dbReference>
<dbReference type="InterPro" id="IPR003029">
    <property type="entry name" value="S1_domain"/>
</dbReference>
<keyword evidence="2 5" id="KW-0689">Ribosomal protein</keyword>
<dbReference type="OrthoDB" id="1777747at2"/>
<evidence type="ECO:0000259" key="4">
    <source>
        <dbReference type="PROSITE" id="PS50126"/>
    </source>
</evidence>
<dbReference type="Gene3D" id="2.40.50.140">
    <property type="entry name" value="Nucleic acid-binding proteins"/>
    <property type="match status" value="2"/>
</dbReference>
<evidence type="ECO:0000256" key="1">
    <source>
        <dbReference type="ARBA" id="ARBA00006767"/>
    </source>
</evidence>
<dbReference type="GO" id="GO:0003735">
    <property type="term" value="F:structural constituent of ribosome"/>
    <property type="evidence" value="ECO:0007669"/>
    <property type="project" value="TreeGrafter"/>
</dbReference>
<evidence type="ECO:0000256" key="2">
    <source>
        <dbReference type="ARBA" id="ARBA00022980"/>
    </source>
</evidence>
<dbReference type="InterPro" id="IPR050437">
    <property type="entry name" value="Ribos_protein_bS1-like"/>
</dbReference>
<dbReference type="SMART" id="SM00316">
    <property type="entry name" value="S1"/>
    <property type="match status" value="2"/>
</dbReference>
<dbReference type="RefSeq" id="WP_135657084.1">
    <property type="nucleotide sequence ID" value="NZ_JAJUFJ010000001.1"/>
</dbReference>
<keyword evidence="3" id="KW-0687">Ribonucleoprotein</keyword>
<comment type="caution">
    <text evidence="5">The sequence shown here is derived from an EMBL/GenBank/DDBJ whole genome shotgun (WGS) entry which is preliminary data.</text>
</comment>
<dbReference type="SUPFAM" id="SSF50249">
    <property type="entry name" value="Nucleic acid-binding proteins"/>
    <property type="match status" value="2"/>
</dbReference>
<name>A0A4Z0YF61_9FIRM</name>
<dbReference type="EMBL" id="SRMQ01000001">
    <property type="protein sequence ID" value="TGJ77955.1"/>
    <property type="molecule type" value="Genomic_DNA"/>
</dbReference>
<dbReference type="PANTHER" id="PTHR10724">
    <property type="entry name" value="30S RIBOSOMAL PROTEIN S1"/>
    <property type="match status" value="1"/>
</dbReference>
<dbReference type="GO" id="GO:0006412">
    <property type="term" value="P:translation"/>
    <property type="evidence" value="ECO:0007669"/>
    <property type="project" value="TreeGrafter"/>
</dbReference>